<organism evidence="2 3">
    <name type="scientific">Shewanella decolorationis S12</name>
    <dbReference type="NCBI Taxonomy" id="1353536"/>
    <lineage>
        <taxon>Bacteria</taxon>
        <taxon>Pseudomonadati</taxon>
        <taxon>Pseudomonadota</taxon>
        <taxon>Gammaproteobacteria</taxon>
        <taxon>Alteromonadales</taxon>
        <taxon>Shewanellaceae</taxon>
        <taxon>Shewanella</taxon>
    </lineage>
</organism>
<gene>
    <name evidence="2" type="ORF">SHD_2091</name>
</gene>
<reference evidence="2 3" key="1">
    <citation type="journal article" date="2013" name="Genome Announc.">
        <title>Draft Genome Sequence of Shewanella decolorationis S12, a Dye-Degrading Bacterium Isolated from a Wastewater Treatment Plant.</title>
        <authorList>
            <person name="Xu M."/>
            <person name="Fang Y."/>
            <person name="Liu J."/>
            <person name="Chen X."/>
            <person name="Sun G."/>
            <person name="Guo J."/>
            <person name="Hua Z."/>
            <person name="Tu Q."/>
            <person name="Wu L."/>
            <person name="Zhou J."/>
            <person name="Liu X."/>
        </authorList>
    </citation>
    <scope>NUCLEOTIDE SEQUENCE [LARGE SCALE GENOMIC DNA]</scope>
    <source>
        <strain evidence="2 3">S12</strain>
    </source>
</reference>
<keyword evidence="3" id="KW-1185">Reference proteome</keyword>
<protein>
    <submittedName>
        <fullName evidence="2">Motility accesory factor maf-2</fullName>
    </submittedName>
</protein>
<dbReference type="RefSeq" id="WP_023267102.1">
    <property type="nucleotide sequence ID" value="NZ_AXZL01000066.1"/>
</dbReference>
<feature type="domain" description="6-hydroxymethylpterin diphosphokinase MptE-like" evidence="1">
    <location>
        <begin position="183"/>
        <end position="353"/>
    </location>
</feature>
<dbReference type="Proteomes" id="UP000017548">
    <property type="component" value="Unassembled WGS sequence"/>
</dbReference>
<dbReference type="EMBL" id="AXZL01000066">
    <property type="protein sequence ID" value="ESE41181.1"/>
    <property type="molecule type" value="Genomic_DNA"/>
</dbReference>
<evidence type="ECO:0000259" key="1">
    <source>
        <dbReference type="Pfam" id="PF01973"/>
    </source>
</evidence>
<dbReference type="PANTHER" id="PTHR41786">
    <property type="entry name" value="MOTILITY ACCESSORY FACTOR MAF"/>
    <property type="match status" value="1"/>
</dbReference>
<evidence type="ECO:0000313" key="3">
    <source>
        <dbReference type="Proteomes" id="UP000017548"/>
    </source>
</evidence>
<proteinExistence type="predicted"/>
<name>A0ABP2Z3T6_9GAMM</name>
<dbReference type="InterPro" id="IPR002826">
    <property type="entry name" value="MptE-like"/>
</dbReference>
<dbReference type="Pfam" id="PF01973">
    <property type="entry name" value="MptE-like"/>
    <property type="match status" value="1"/>
</dbReference>
<evidence type="ECO:0000313" key="2">
    <source>
        <dbReference type="EMBL" id="ESE41181.1"/>
    </source>
</evidence>
<dbReference type="PANTHER" id="PTHR41786:SF1">
    <property type="entry name" value="6-HYDROXYMETHYLPTERIN DIPHOSPHOKINASE MPTE-LIKE DOMAIN-CONTAINING PROTEIN"/>
    <property type="match status" value="1"/>
</dbReference>
<sequence>MTELFATNLSIIAKRWPIVAAAIKSQSVDHLDAHLVQGQNQTISVNGIQLSSRHDRIAEAQLFISTLPSNTHQVTVYGVGMGDVPSLLIENPHYTRIEVCILNLAVFALLLCYTDQREWLSHPNVNLNEQAGKTLSFPYIAITPELNLVSNENAIIRDLIVYELNRNYANQQHLNNDKVEFRFKSNSKNIENDPSADLLIQYYKKPRCHVIASGPTLEDHYDFLLKQRQLPDNSRPLMIAADTSLKGLINHGVYPDIVVSIDINIRLDHIPIEDTENISLVYFPTISPDIIREWKGNRYCAYSKHARYDTLSNYQPKLRLYTNGSVIHPIIDLAAYLGAYEISMFGCDFCYAKNKTHAFWPDGSLGPKINNAKHWVLNGRGDRVETDLNFRGYLRSLELYIKIKPNIKFYQSSLDSARILGAQYKDFTNE</sequence>
<comment type="caution">
    <text evidence="2">The sequence shown here is derived from an EMBL/GenBank/DDBJ whole genome shotgun (WGS) entry which is preliminary data.</text>
</comment>
<accession>A0ABP2Z3T6</accession>